<dbReference type="AlphaFoldDB" id="A0AAV4Y260"/>
<gene>
    <name evidence="2" type="ORF">CEXT_143831</name>
</gene>
<comment type="caution">
    <text evidence="2">The sequence shown here is derived from an EMBL/GenBank/DDBJ whole genome shotgun (WGS) entry which is preliminary data.</text>
</comment>
<evidence type="ECO:0000313" key="2">
    <source>
        <dbReference type="EMBL" id="GIZ01233.1"/>
    </source>
</evidence>
<name>A0AAV4Y260_CAEEX</name>
<proteinExistence type="predicted"/>
<reference evidence="2 3" key="1">
    <citation type="submission" date="2021-06" db="EMBL/GenBank/DDBJ databases">
        <title>Caerostris extrusa draft genome.</title>
        <authorList>
            <person name="Kono N."/>
            <person name="Arakawa K."/>
        </authorList>
    </citation>
    <scope>NUCLEOTIDE SEQUENCE [LARGE SCALE GENOMIC DNA]</scope>
</reference>
<feature type="region of interest" description="Disordered" evidence="1">
    <location>
        <begin position="49"/>
        <end position="71"/>
    </location>
</feature>
<evidence type="ECO:0000256" key="1">
    <source>
        <dbReference type="SAM" id="MobiDB-lite"/>
    </source>
</evidence>
<keyword evidence="3" id="KW-1185">Reference proteome</keyword>
<sequence length="71" mass="7662">MNLAGPKGDSVVRVLTCPSVTYELWPIPTFQILQNANFNPHIVNPGSSSGASFPLSGRETGEKRTLLSSFQ</sequence>
<evidence type="ECO:0000313" key="3">
    <source>
        <dbReference type="Proteomes" id="UP001054945"/>
    </source>
</evidence>
<organism evidence="2 3">
    <name type="scientific">Caerostris extrusa</name>
    <name type="common">Bark spider</name>
    <name type="synonym">Caerostris bankana</name>
    <dbReference type="NCBI Taxonomy" id="172846"/>
    <lineage>
        <taxon>Eukaryota</taxon>
        <taxon>Metazoa</taxon>
        <taxon>Ecdysozoa</taxon>
        <taxon>Arthropoda</taxon>
        <taxon>Chelicerata</taxon>
        <taxon>Arachnida</taxon>
        <taxon>Araneae</taxon>
        <taxon>Araneomorphae</taxon>
        <taxon>Entelegynae</taxon>
        <taxon>Araneoidea</taxon>
        <taxon>Araneidae</taxon>
        <taxon>Caerostris</taxon>
    </lineage>
</organism>
<protein>
    <submittedName>
        <fullName evidence="2">Uncharacterized protein</fullName>
    </submittedName>
</protein>
<dbReference type="EMBL" id="BPLR01001267">
    <property type="protein sequence ID" value="GIZ01233.1"/>
    <property type="molecule type" value="Genomic_DNA"/>
</dbReference>
<accession>A0AAV4Y260</accession>
<dbReference type="Proteomes" id="UP001054945">
    <property type="component" value="Unassembled WGS sequence"/>
</dbReference>